<accession>A0A859QTZ5</accession>
<keyword evidence="1" id="KW-0614">Plasmid</keyword>
<dbReference type="InterPro" id="IPR036927">
    <property type="entry name" value="Cyt_c_oxase-like_su1_sf"/>
</dbReference>
<geneLocation type="plasmid" evidence="2">
    <name>pemeittgr7c</name>
</geneLocation>
<dbReference type="RefSeq" id="WP_180943026.1">
    <property type="nucleotide sequence ID" value="NZ_CP041241.1"/>
</dbReference>
<dbReference type="EMBL" id="CP041241">
    <property type="protein sequence ID" value="QLL66130.1"/>
    <property type="molecule type" value="Genomic_DNA"/>
</dbReference>
<name>A0A859QTZ5_9HYPH</name>
<evidence type="ECO:0000313" key="2">
    <source>
        <dbReference type="Proteomes" id="UP000510721"/>
    </source>
</evidence>
<organism evidence="1 2">
    <name type="scientific">Sinorhizobium mexicanum</name>
    <dbReference type="NCBI Taxonomy" id="375549"/>
    <lineage>
        <taxon>Bacteria</taxon>
        <taxon>Pseudomonadati</taxon>
        <taxon>Pseudomonadota</taxon>
        <taxon>Alphaproteobacteria</taxon>
        <taxon>Hyphomicrobiales</taxon>
        <taxon>Rhizobiaceae</taxon>
        <taxon>Sinorhizobium/Ensifer group</taxon>
        <taxon>Sinorhizobium</taxon>
    </lineage>
</organism>
<dbReference type="Gene3D" id="1.20.210.10">
    <property type="entry name" value="Cytochrome c oxidase-like, subunit I domain"/>
    <property type="match status" value="1"/>
</dbReference>
<evidence type="ECO:0000313" key="1">
    <source>
        <dbReference type="EMBL" id="QLL66130.1"/>
    </source>
</evidence>
<protein>
    <submittedName>
        <fullName evidence="1">Uncharacterized protein</fullName>
    </submittedName>
</protein>
<sequence length="454" mass="48210">MFGATLSRWTMSYFAAALAFLVIGETMMVLGYGYPAAAMEAPETLALVHTIALGWLSLLMAGALLQFVPVLVGRPLCCTHLALPALVLLVAGIAGLVLGFVGLSGSIDLPPIVLPVAAVLTIAGFALIGFAFAATLWRARPLPLTARFVVIGLGALVVTVLLGGTYAFVLGGVAGADAAIALTLEGVSLHAVLGLGGWLTFTTMGVSYRLLTMFMLSPDGERRSSRIVWLSGSGALGLVAGGIPLILAGSVGRFALLLLAAFLGVLAVVVYASDIFRIYRERRRREIELNIRASIGAFGALAAAMVLFVGLLVTGRIEQGIGSLVYLVAFGWLTGMGLAQLYKIIPFMTWLECYGPALGRTATPRVQDLVVEMRALRWFRAFYASVLIATLGLSVGAEPLFRLASLCQLVAILVLVLEFTRARRLSNVPASLRLPTGAQRPHLFLPSFQLWRQP</sequence>
<gene>
    <name evidence="1" type="ORF">FKV68_33305</name>
</gene>
<keyword evidence="2" id="KW-1185">Reference proteome</keyword>
<dbReference type="AlphaFoldDB" id="A0A859QTZ5"/>
<proteinExistence type="predicted"/>
<dbReference type="KEGG" id="emx:FKV68_33305"/>
<reference evidence="1 2" key="1">
    <citation type="submission" date="2019-06" db="EMBL/GenBank/DDBJ databases">
        <title>Complete genome sequence of Ensifer mexicanus ITTG R7 isolated from nodules of Acacia angustissima (Mill.) Kuntze.</title>
        <authorList>
            <person name="Rincon-Rosales R."/>
            <person name="Rogel M.A."/>
            <person name="Guerrero G."/>
            <person name="Rincon-Molina C.I."/>
            <person name="Lopez-Lopez A."/>
            <person name="Martinez-Romero E."/>
        </authorList>
    </citation>
    <scope>NUCLEOTIDE SEQUENCE [LARGE SCALE GENOMIC DNA]</scope>
    <source>
        <strain evidence="1 2">ITTG R7</strain>
        <plasmid evidence="2">pemeittgr7c</plasmid>
    </source>
</reference>
<dbReference type="Proteomes" id="UP000510721">
    <property type="component" value="Plasmid pEmeITTGR7c"/>
</dbReference>